<dbReference type="InterPro" id="IPR049883">
    <property type="entry name" value="NOTCH1_EGF-like"/>
</dbReference>
<reference evidence="9" key="2">
    <citation type="submission" date="2020-11" db="EMBL/GenBank/DDBJ databases">
        <authorList>
            <person name="McCartney M.A."/>
            <person name="Auch B."/>
            <person name="Kono T."/>
            <person name="Mallez S."/>
            <person name="Becker A."/>
            <person name="Gohl D.M."/>
            <person name="Silverstein K.A.T."/>
            <person name="Koren S."/>
            <person name="Bechman K.B."/>
            <person name="Herman A."/>
            <person name="Abrahante J.E."/>
            <person name="Garbe J."/>
        </authorList>
    </citation>
    <scope>NUCLEOTIDE SEQUENCE</scope>
    <source>
        <strain evidence="9">Duluth1</strain>
        <tissue evidence="9">Whole animal</tissue>
    </source>
</reference>
<feature type="domain" description="EGF-like" evidence="8">
    <location>
        <begin position="211"/>
        <end position="247"/>
    </location>
</feature>
<proteinExistence type="predicted"/>
<feature type="signal peptide" evidence="7">
    <location>
        <begin position="1"/>
        <end position="19"/>
    </location>
</feature>
<evidence type="ECO:0000256" key="4">
    <source>
        <dbReference type="ARBA" id="ARBA00023157"/>
    </source>
</evidence>
<organism evidence="9 10">
    <name type="scientific">Dreissena polymorpha</name>
    <name type="common">Zebra mussel</name>
    <name type="synonym">Mytilus polymorpha</name>
    <dbReference type="NCBI Taxonomy" id="45954"/>
    <lineage>
        <taxon>Eukaryota</taxon>
        <taxon>Metazoa</taxon>
        <taxon>Spiralia</taxon>
        <taxon>Lophotrochozoa</taxon>
        <taxon>Mollusca</taxon>
        <taxon>Bivalvia</taxon>
        <taxon>Autobranchia</taxon>
        <taxon>Heteroconchia</taxon>
        <taxon>Euheterodonta</taxon>
        <taxon>Imparidentia</taxon>
        <taxon>Neoheterodontei</taxon>
        <taxon>Myida</taxon>
        <taxon>Dreissenoidea</taxon>
        <taxon>Dreissenidae</taxon>
        <taxon>Dreissena</taxon>
    </lineage>
</organism>
<dbReference type="PANTHER" id="PTHR24050">
    <property type="entry name" value="PA14 DOMAIN-CONTAINING PROTEIN"/>
    <property type="match status" value="1"/>
</dbReference>
<accession>A0A9D3YD43</accession>
<dbReference type="SMART" id="SM00274">
    <property type="entry name" value="FOLN"/>
    <property type="match status" value="2"/>
</dbReference>
<evidence type="ECO:0000256" key="2">
    <source>
        <dbReference type="ARBA" id="ARBA00022729"/>
    </source>
</evidence>
<evidence type="ECO:0000313" key="10">
    <source>
        <dbReference type="Proteomes" id="UP000828390"/>
    </source>
</evidence>
<feature type="disulfide bond" evidence="5">
    <location>
        <begin position="68"/>
        <end position="77"/>
    </location>
</feature>
<feature type="domain" description="EGF-like" evidence="8">
    <location>
        <begin position="42"/>
        <end position="78"/>
    </location>
</feature>
<keyword evidence="4 5" id="KW-1015">Disulfide bond</keyword>
<dbReference type="PROSITE" id="PS50026">
    <property type="entry name" value="EGF_3"/>
    <property type="match status" value="3"/>
</dbReference>
<keyword evidence="2 7" id="KW-0732">Signal</keyword>
<evidence type="ECO:0000259" key="8">
    <source>
        <dbReference type="PROSITE" id="PS50026"/>
    </source>
</evidence>
<dbReference type="PROSITE" id="PS01187">
    <property type="entry name" value="EGF_CA"/>
    <property type="match status" value="1"/>
</dbReference>
<reference evidence="9" key="1">
    <citation type="journal article" date="2019" name="bioRxiv">
        <title>The Genome of the Zebra Mussel, Dreissena polymorpha: A Resource for Invasive Species Research.</title>
        <authorList>
            <person name="McCartney M.A."/>
            <person name="Auch B."/>
            <person name="Kono T."/>
            <person name="Mallez S."/>
            <person name="Zhang Y."/>
            <person name="Obille A."/>
            <person name="Becker A."/>
            <person name="Abrahante J.E."/>
            <person name="Garbe J."/>
            <person name="Badalamenti J.P."/>
            <person name="Herman A."/>
            <person name="Mangelson H."/>
            <person name="Liachko I."/>
            <person name="Sullivan S."/>
            <person name="Sone E.D."/>
            <person name="Koren S."/>
            <person name="Silverstein K.A.T."/>
            <person name="Beckman K.B."/>
            <person name="Gohl D.M."/>
        </authorList>
    </citation>
    <scope>NUCLEOTIDE SEQUENCE</scope>
    <source>
        <strain evidence="9">Duluth1</strain>
        <tissue evidence="9">Whole animal</tissue>
    </source>
</reference>
<evidence type="ECO:0000256" key="1">
    <source>
        <dbReference type="ARBA" id="ARBA00022536"/>
    </source>
</evidence>
<keyword evidence="10" id="KW-1185">Reference proteome</keyword>
<dbReference type="PROSITE" id="PS01186">
    <property type="entry name" value="EGF_2"/>
    <property type="match status" value="1"/>
</dbReference>
<dbReference type="SUPFAM" id="SSF57196">
    <property type="entry name" value="EGF/Laminin"/>
    <property type="match status" value="2"/>
</dbReference>
<dbReference type="Pfam" id="PF07645">
    <property type="entry name" value="EGF_CA"/>
    <property type="match status" value="1"/>
</dbReference>
<sequence>MDRAFVAVLIFCLVYEDDATPYQYEDDVTPYQHNDLLPDGPQVLTCSETQCPEGSTCVSTGYYTYCECPAGKVGRDCDEDIENLTVPDAIMTTPGDPVTKRMSSAEMNQTDDTVTKRMSSTEVTQPDDMVTQRLSSTEMTQPDDTVIRMSSKEMTEPDDMVTKRSSSTAMTKPEGKTTILPNVTKAGNETEQLEDGVTPYENHDFFPDGPHVLSCSETKCPEGSTCVSDGFFTYCKCPAGKVGVNCDMEDPCLETNENCAPGMTCFGPCNPNVYCEGATGIPHCTNCIEGYTSDGCKGDVDECTEYFEDVCNNNGNCTNTNGSFYCTCFEGFVGSECDEYIEDFTEPVAIMTTPDDTVTKRMSSTGMTHPDYTVTKRMSFTKMTQLEYTVTNRMSSKEMTQLDDTVTKHTSSKDMTQPDDTVAYRMSSTSLTQPDGKKTTLPNGDTGMPSENLAPSMSYAEHPFVDFMMLTFALIVTIATPFHF</sequence>
<dbReference type="EMBL" id="JAIWYP010000016">
    <property type="protein sequence ID" value="KAH3696946.1"/>
    <property type="molecule type" value="Genomic_DNA"/>
</dbReference>
<comment type="caution">
    <text evidence="9">The sequence shown here is derived from an EMBL/GenBank/DDBJ whole genome shotgun (WGS) entry which is preliminary data.</text>
</comment>
<comment type="caution">
    <text evidence="5">Lacks conserved residue(s) required for the propagation of feature annotation.</text>
</comment>
<gene>
    <name evidence="9" type="ORF">DPMN_084428</name>
</gene>
<evidence type="ECO:0000256" key="6">
    <source>
        <dbReference type="SAM" id="MobiDB-lite"/>
    </source>
</evidence>
<dbReference type="PROSITE" id="PS00010">
    <property type="entry name" value="ASX_HYDROXYL"/>
    <property type="match status" value="1"/>
</dbReference>
<dbReference type="GO" id="GO:0005509">
    <property type="term" value="F:calcium ion binding"/>
    <property type="evidence" value="ECO:0007669"/>
    <property type="project" value="InterPro"/>
</dbReference>
<feature type="compositionally biased region" description="Polar residues" evidence="6">
    <location>
        <begin position="101"/>
        <end position="124"/>
    </location>
</feature>
<dbReference type="AlphaFoldDB" id="A0A9D3YD43"/>
<name>A0A9D3YD43_DREPO</name>
<dbReference type="SMART" id="SM00179">
    <property type="entry name" value="EGF_CA"/>
    <property type="match status" value="1"/>
</dbReference>
<feature type="region of interest" description="Disordered" evidence="6">
    <location>
        <begin position="94"/>
        <end position="139"/>
    </location>
</feature>
<feature type="disulfide bond" evidence="5">
    <location>
        <begin position="237"/>
        <end position="246"/>
    </location>
</feature>
<evidence type="ECO:0000256" key="7">
    <source>
        <dbReference type="SAM" id="SignalP"/>
    </source>
</evidence>
<keyword evidence="1 5" id="KW-0245">EGF-like domain</keyword>
<evidence type="ECO:0000313" key="9">
    <source>
        <dbReference type="EMBL" id="KAH3696946.1"/>
    </source>
</evidence>
<dbReference type="SMART" id="SM00181">
    <property type="entry name" value="EGF"/>
    <property type="match status" value="4"/>
</dbReference>
<dbReference type="InterPro" id="IPR052235">
    <property type="entry name" value="Nephronectin_domain"/>
</dbReference>
<dbReference type="InterPro" id="IPR018097">
    <property type="entry name" value="EGF_Ca-bd_CS"/>
</dbReference>
<dbReference type="Proteomes" id="UP000828390">
    <property type="component" value="Unassembled WGS sequence"/>
</dbReference>
<dbReference type="InterPro" id="IPR000742">
    <property type="entry name" value="EGF"/>
</dbReference>
<keyword evidence="3" id="KW-0677">Repeat</keyword>
<dbReference type="InterPro" id="IPR000152">
    <property type="entry name" value="EGF-type_Asp/Asn_hydroxyl_site"/>
</dbReference>
<feature type="disulfide bond" evidence="5">
    <location>
        <begin position="328"/>
        <end position="337"/>
    </location>
</feature>
<dbReference type="Gene3D" id="2.10.25.10">
    <property type="entry name" value="Laminin"/>
    <property type="match status" value="1"/>
</dbReference>
<dbReference type="PANTHER" id="PTHR24050:SF28">
    <property type="entry name" value="UROMODULIN-LIKE"/>
    <property type="match status" value="1"/>
</dbReference>
<dbReference type="SMART" id="SM00289">
    <property type="entry name" value="WR1"/>
    <property type="match status" value="2"/>
</dbReference>
<dbReference type="PROSITE" id="PS00022">
    <property type="entry name" value="EGF_1"/>
    <property type="match status" value="3"/>
</dbReference>
<feature type="domain" description="EGF-like" evidence="8">
    <location>
        <begin position="299"/>
        <end position="338"/>
    </location>
</feature>
<feature type="chain" id="PRO_5038723644" description="EGF-like domain-containing protein" evidence="7">
    <location>
        <begin position="20"/>
        <end position="484"/>
    </location>
</feature>
<evidence type="ECO:0000256" key="5">
    <source>
        <dbReference type="PROSITE-ProRule" id="PRU00076"/>
    </source>
</evidence>
<dbReference type="InterPro" id="IPR003645">
    <property type="entry name" value="Fol_N"/>
</dbReference>
<dbReference type="InterPro" id="IPR006150">
    <property type="entry name" value="Cys_repeat_1"/>
</dbReference>
<feature type="region of interest" description="Disordered" evidence="6">
    <location>
        <begin position="400"/>
        <end position="449"/>
    </location>
</feature>
<evidence type="ECO:0000256" key="3">
    <source>
        <dbReference type="ARBA" id="ARBA00022737"/>
    </source>
</evidence>
<dbReference type="InterPro" id="IPR001881">
    <property type="entry name" value="EGF-like_Ca-bd_dom"/>
</dbReference>
<protein>
    <recommendedName>
        <fullName evidence="8">EGF-like domain-containing protein</fullName>
    </recommendedName>
</protein>
<feature type="region of interest" description="Disordered" evidence="6">
    <location>
        <begin position="153"/>
        <end position="175"/>
    </location>
</feature>